<keyword evidence="3" id="KW-1185">Reference proteome</keyword>
<evidence type="ECO:0000313" key="3">
    <source>
        <dbReference type="Proteomes" id="UP000310200"/>
    </source>
</evidence>
<feature type="compositionally biased region" description="Basic and acidic residues" evidence="1">
    <location>
        <begin position="429"/>
        <end position="469"/>
    </location>
</feature>
<proteinExistence type="predicted"/>
<comment type="caution">
    <text evidence="2">The sequence shown here is derived from an EMBL/GenBank/DDBJ whole genome shotgun (WGS) entry which is preliminary data.</text>
</comment>
<feature type="region of interest" description="Disordered" evidence="1">
    <location>
        <begin position="857"/>
        <end position="964"/>
    </location>
</feature>
<evidence type="ECO:0000313" key="2">
    <source>
        <dbReference type="EMBL" id="TGZ49402.1"/>
    </source>
</evidence>
<feature type="compositionally biased region" description="Basic and acidic residues" evidence="1">
    <location>
        <begin position="857"/>
        <end position="867"/>
    </location>
</feature>
<dbReference type="Proteomes" id="UP000310200">
    <property type="component" value="Unassembled WGS sequence"/>
</dbReference>
<sequence length="992" mass="112927">MQRWGALTGVENSRSEAHNGPFPKHLPIQKKSSVRLFYDLVISSPRDNWIGSPKNRGKEDVISSSSTAYLLQGVRGAGGGLARSAGSHWFAVGPYYKRLQSALVNVSSNLHERRRISLVRRRRRRRRRYYCYYYYDYYYTHARLYIAPEYRVPHTAKREREIESKEERQRGTINLRDNTPHVYTHSISSARFEESSHAFVGPVFAVVQLLFGDACQSVKSEREKRAGILIRQYPVREREGNVREIRRRKGPSFLWTPPTRGYQGDPKARDKPGPSAKANNEFALRVESRGARQLLYAPRDSAPQSGILSKERSLKCLGIERAFLRVIDPRVKIAAKRNRDARILLRPSMVIDQRLSRTYISKTGNETYYGDWPSIYSSETSARHAYVDSSSKSNGTSTSWPSIDGKKREIDLFLNVSNDAEQDTSPSECTRDLNRTNRRSEKGRDTPFGEKPSRRRRESGASRAREIRYRERRRRDAKLSAGTPVYPTTSIAAVGRSPRSSSSDGAGAAAVPLAARRRPVPKRPFAVQVSRECLSIPLDAISTIAIAMQHFSVCTYATYEWNEKELVRQRCGRQSRKTEGSLLRTYTVHARSKTRGSSTVESLALESLLKYRVANAKGVVPASDERRFVAIDKYYWTAPSIFKQCTKMVRVIENDRATRARRTFKGMKREISRLGHLSNCEPPHNLALADRHNVCVLILMFRFSRDASIPDEGCGGEVRCTRSRAAETRGDGLQRTTRRFVRDSRNPASLPSSQINECCISKKDVELIKYLILCAPHSAFFVKDRVVSLKGTVLPADFSVSRFLQRHDYAHTVHGTPVEHSFTNARACEPIDAARGYVRHIRHPCVLINSAALPDGARRSERTEAKNRGPRSRKKKERKNGRIEGSIADKRTSGGAKSVLLTERSPFPGETRDSLSRPPWVIQPRPDIRRRTRRKRSRRRLGDKSIPSSSEISPMRLGRARNAAPRVRLSREKFRVRLMGRVERHADRNRLA</sequence>
<protein>
    <submittedName>
        <fullName evidence="2">Uncharacterized protein</fullName>
    </submittedName>
</protein>
<organism evidence="2 3">
    <name type="scientific">Temnothorax longispinosus</name>
    <dbReference type="NCBI Taxonomy" id="300112"/>
    <lineage>
        <taxon>Eukaryota</taxon>
        <taxon>Metazoa</taxon>
        <taxon>Ecdysozoa</taxon>
        <taxon>Arthropoda</taxon>
        <taxon>Hexapoda</taxon>
        <taxon>Insecta</taxon>
        <taxon>Pterygota</taxon>
        <taxon>Neoptera</taxon>
        <taxon>Endopterygota</taxon>
        <taxon>Hymenoptera</taxon>
        <taxon>Apocrita</taxon>
        <taxon>Aculeata</taxon>
        <taxon>Formicoidea</taxon>
        <taxon>Formicidae</taxon>
        <taxon>Myrmicinae</taxon>
        <taxon>Temnothorax</taxon>
    </lineage>
</organism>
<name>A0A4S2KIQ8_9HYME</name>
<feature type="compositionally biased region" description="Polar residues" evidence="1">
    <location>
        <begin position="416"/>
        <end position="428"/>
    </location>
</feature>
<dbReference type="AlphaFoldDB" id="A0A4S2KIQ8"/>
<dbReference type="EMBL" id="QBLH01002148">
    <property type="protein sequence ID" value="TGZ49402.1"/>
    <property type="molecule type" value="Genomic_DNA"/>
</dbReference>
<feature type="compositionally biased region" description="Basic residues" evidence="1">
    <location>
        <begin position="868"/>
        <end position="879"/>
    </location>
</feature>
<feature type="region of interest" description="Disordered" evidence="1">
    <location>
        <begin position="416"/>
        <end position="484"/>
    </location>
</feature>
<gene>
    <name evidence="2" type="ORF">DBV15_04990</name>
</gene>
<evidence type="ECO:0000256" key="1">
    <source>
        <dbReference type="SAM" id="MobiDB-lite"/>
    </source>
</evidence>
<reference evidence="2 3" key="1">
    <citation type="journal article" date="2019" name="Philos. Trans. R. Soc. Lond., B, Biol. Sci.">
        <title>Ant behaviour and brain gene expression of defending hosts depend on the ecological success of the intruding social parasite.</title>
        <authorList>
            <person name="Kaur R."/>
            <person name="Stoldt M."/>
            <person name="Jongepier E."/>
            <person name="Feldmeyer B."/>
            <person name="Menzel F."/>
            <person name="Bornberg-Bauer E."/>
            <person name="Foitzik S."/>
        </authorList>
    </citation>
    <scope>NUCLEOTIDE SEQUENCE [LARGE SCALE GENOMIC DNA]</scope>
    <source>
        <tissue evidence="2">Whole body</tissue>
    </source>
</reference>
<accession>A0A4S2KIQ8</accession>
<feature type="region of interest" description="Disordered" evidence="1">
    <location>
        <begin position="253"/>
        <end position="277"/>
    </location>
</feature>
<feature type="compositionally biased region" description="Basic residues" evidence="1">
    <location>
        <begin position="928"/>
        <end position="941"/>
    </location>
</feature>
<feature type="region of interest" description="Disordered" evidence="1">
    <location>
        <begin position="1"/>
        <end position="25"/>
    </location>
</feature>